<accession>L7MUK3</accession>
<dbReference type="Ensembl" id="ENSXETT00000119300">
    <property type="protein sequence ID" value="ENSXETP00000105499"/>
    <property type="gene ID" value="ENSXETG00000044290"/>
</dbReference>
<dbReference type="GO" id="GO:0008270">
    <property type="term" value="F:zinc ion binding"/>
    <property type="evidence" value="ECO:0007669"/>
    <property type="project" value="UniProtKB-KW"/>
</dbReference>
<evidence type="ECO:0000256" key="4">
    <source>
        <dbReference type="ARBA" id="ARBA00023125"/>
    </source>
</evidence>
<comment type="similarity">
    <text evidence="6">Belongs to the THAP1 family.</text>
</comment>
<dbReference type="Ensembl" id="ENSXETT00000110163">
    <property type="protein sequence ID" value="ENSXETP00000113052"/>
    <property type="gene ID" value="ENSXETG00000044290"/>
</dbReference>
<evidence type="ECO:0000256" key="7">
    <source>
        <dbReference type="SAM" id="MobiDB-lite"/>
    </source>
</evidence>
<reference evidence="11 12" key="3">
    <citation type="submission" date="2025-04" db="UniProtKB">
        <authorList>
            <consortium name="RefSeq"/>
        </authorList>
    </citation>
    <scope>IDENTIFICATION</scope>
    <source>
        <strain evidence="11 12">Nigerian</strain>
        <tissue evidence="11 12">Liver and blood</tissue>
    </source>
</reference>
<evidence type="ECO:0000313" key="16">
    <source>
        <dbReference type="RefSeq" id="XP_031748577.1"/>
    </source>
</evidence>
<dbReference type="Xenbase" id="XB-GENE-29099039">
    <property type="gene designation" value="LOC733566"/>
</dbReference>
<evidence type="ECO:0000256" key="2">
    <source>
        <dbReference type="ARBA" id="ARBA00022771"/>
    </source>
</evidence>
<dbReference type="RefSeq" id="XP_031748574.1">
    <property type="nucleotide sequence ID" value="XM_031892714.1"/>
</dbReference>
<dbReference type="InterPro" id="IPR026516">
    <property type="entry name" value="THAP1/10"/>
</dbReference>
<evidence type="ECO:0000313" key="10">
    <source>
        <dbReference type="Proteomes" id="UP000008143"/>
    </source>
</evidence>
<evidence type="ECO:0000256" key="1">
    <source>
        <dbReference type="ARBA" id="ARBA00022723"/>
    </source>
</evidence>
<sequence>MPNCIVENCGNSSYKASEKGVKLHTFPTKLERVKLWLRAIPQKYEDLDSFAQQILEAKKTNPYRVCSDHFPKECYVETNGKFILSKNAVPSIFSCLPPPAKRFCMDPAHAGWKEKPKGVDVSTRTDIYNFGRDRGTQFDRYYGVKSRKVATEPKSFTRDVATFTDPRIQTAEPQISSWGKKVKIITPRPSVSTADKWSQCPEYDFYRSQRGRFKVCQKEMELSEEQTDPVMGNMDKSQRNEKILNLTLEIIYLLSGEDFAVMKKSGDGVPQRCTDCMLEGFCRRHTPTVSQTSSAAIQKENDKIVLELISNIIQLLTGEEWGYIKGNKALYREEIMENFQQLCTKDGDYGEPTGTAAHLQATLCSRVGSSETVGRGGCLTNTPTPEHPTPEITIKEEPPSWEEEEEENYYCINAQWQGAAPSPAMARSANVIATSVKEEPISYEEEGSHSAAVTEQTPTVTPSPVSTTREKPSSCKRRNQSDCSINPLREHIRGTDTPTPITGCRPNTGTAPHYISDANKDKLASHCSSKAPKEQIQGADTPTPIMGNSLDNR</sequence>
<evidence type="ECO:0000259" key="8">
    <source>
        <dbReference type="PROSITE" id="PS50950"/>
    </source>
</evidence>
<name>L7MUK3_XENTR</name>
<dbReference type="RefSeq" id="XP_031748575.1">
    <property type="nucleotide sequence ID" value="XM_031892715.1"/>
</dbReference>
<dbReference type="SMART" id="SM00692">
    <property type="entry name" value="DM3"/>
    <property type="match status" value="1"/>
</dbReference>
<reference evidence="9" key="2">
    <citation type="submission" date="2013-01" db="UniProtKB">
        <authorList>
            <consortium name="Ensembl"/>
        </authorList>
    </citation>
    <scope>IDENTIFICATION</scope>
</reference>
<gene>
    <name evidence="9 11 12 13 14 15 16 17" type="primary">LOC733566</name>
</gene>
<feature type="domain" description="THAP-type" evidence="8">
    <location>
        <begin position="1"/>
        <end position="93"/>
    </location>
</feature>
<proteinExistence type="inferred from homology"/>
<keyword evidence="6" id="KW-0175">Coiled coil</keyword>
<dbReference type="PANTHER" id="PTHR46600:SF11">
    <property type="entry name" value="THAP DOMAIN-CONTAINING PROTEIN 10"/>
    <property type="match status" value="1"/>
</dbReference>
<feature type="region of interest" description="Disordered" evidence="7">
    <location>
        <begin position="442"/>
        <end position="553"/>
    </location>
</feature>
<feature type="compositionally biased region" description="Low complexity" evidence="7">
    <location>
        <begin position="457"/>
        <end position="467"/>
    </location>
</feature>
<dbReference type="GO" id="GO:0001935">
    <property type="term" value="P:endothelial cell proliferation"/>
    <property type="evidence" value="ECO:0007669"/>
    <property type="project" value="UniProtKB-UniRule"/>
</dbReference>
<accession>A0A5S6MIU8</accession>
<evidence type="ECO:0000256" key="6">
    <source>
        <dbReference type="RuleBase" id="RU369073"/>
    </source>
</evidence>
<dbReference type="GO" id="GO:0003700">
    <property type="term" value="F:DNA-binding transcription factor activity"/>
    <property type="evidence" value="ECO:0007669"/>
    <property type="project" value="UniProtKB-UniRule"/>
</dbReference>
<keyword evidence="6" id="KW-0804">Transcription</keyword>
<evidence type="ECO:0000313" key="15">
    <source>
        <dbReference type="RefSeq" id="XP_031748576.1"/>
    </source>
</evidence>
<evidence type="ECO:0000313" key="11">
    <source>
        <dbReference type="RefSeq" id="XP_031748572.1"/>
    </source>
</evidence>
<dbReference type="PROSITE" id="PS50950">
    <property type="entry name" value="ZF_THAP"/>
    <property type="match status" value="1"/>
</dbReference>
<dbReference type="AGR" id="Xenbase:XB-GENE-29099039"/>
<keyword evidence="6" id="KW-0539">Nucleus</keyword>
<evidence type="ECO:0000256" key="3">
    <source>
        <dbReference type="ARBA" id="ARBA00022833"/>
    </source>
</evidence>
<evidence type="ECO:0000313" key="9">
    <source>
        <dbReference type="Ensembl" id="ENSXETP00000044979"/>
    </source>
</evidence>
<evidence type="ECO:0000313" key="17">
    <source>
        <dbReference type="Xenbase" id="XB-GENE-29099039"/>
    </source>
</evidence>
<dbReference type="GO" id="GO:0005654">
    <property type="term" value="C:nucleoplasm"/>
    <property type="evidence" value="ECO:0007669"/>
    <property type="project" value="UniProtKB-SubCell"/>
</dbReference>
<keyword evidence="10" id="KW-1185">Reference proteome</keyword>
<evidence type="ECO:0000256" key="5">
    <source>
        <dbReference type="PROSITE-ProRule" id="PRU00309"/>
    </source>
</evidence>
<dbReference type="RefSeq" id="XP_031748577.1">
    <property type="nucleotide sequence ID" value="XM_031892717.1"/>
</dbReference>
<evidence type="ECO:0000313" key="14">
    <source>
        <dbReference type="RefSeq" id="XP_031748575.1"/>
    </source>
</evidence>
<dbReference type="Ensembl" id="ENSXETT00000044979">
    <property type="protein sequence ID" value="ENSXETP00000044979"/>
    <property type="gene ID" value="ENSXETG00000044290"/>
</dbReference>
<evidence type="ECO:0000313" key="13">
    <source>
        <dbReference type="RefSeq" id="XP_031748574.1"/>
    </source>
</evidence>
<feature type="compositionally biased region" description="Polar residues" evidence="7">
    <location>
        <begin position="496"/>
        <end position="510"/>
    </location>
</feature>
<dbReference type="SMART" id="SM00980">
    <property type="entry name" value="THAP"/>
    <property type="match status" value="1"/>
</dbReference>
<dbReference type="OrthoDB" id="9902939at2759"/>
<reference evidence="9" key="1">
    <citation type="journal article" date="2010" name="Science">
        <title>The genome of the Western clawed frog Xenopus tropicalis.</title>
        <authorList>
            <person name="Hellsten U."/>
            <person name="Harland R.M."/>
            <person name="Gilchrist M.J."/>
            <person name="Hendrix D."/>
            <person name="Jurka J."/>
            <person name="Kapitonov V."/>
            <person name="Ovcharenko I."/>
            <person name="Putnam N.H."/>
            <person name="Shu S."/>
            <person name="Taher L."/>
            <person name="Blitz I.L."/>
            <person name="Blumberg B."/>
            <person name="Dichmann D.S."/>
            <person name="Dubchak I."/>
            <person name="Amaya E."/>
            <person name="Detter J.C."/>
            <person name="Fletcher R."/>
            <person name="Gerhard D.S."/>
            <person name="Goodstein D."/>
            <person name="Graves T."/>
            <person name="Grigoriev I.V."/>
            <person name="Grimwood J."/>
            <person name="Kawashima T."/>
            <person name="Lindquist E."/>
            <person name="Lucas S.M."/>
            <person name="Mead P.E."/>
            <person name="Mitros T."/>
            <person name="Ogino H."/>
            <person name="Ohta Y."/>
            <person name="Poliakov A.V."/>
            <person name="Pollet N."/>
            <person name="Robert J."/>
            <person name="Salamov A."/>
            <person name="Sater A.K."/>
            <person name="Schmutz J."/>
            <person name="Terry A."/>
            <person name="Vize P.D."/>
            <person name="Warren W.C."/>
            <person name="Wells D."/>
            <person name="Wills A."/>
            <person name="Wilson R.K."/>
            <person name="Zimmerman L.B."/>
            <person name="Zorn A.M."/>
            <person name="Grainger R."/>
            <person name="Grammer T."/>
            <person name="Khokha M.K."/>
            <person name="Richardson P.M."/>
            <person name="Rokhsar D.S."/>
        </authorList>
    </citation>
    <scope>NUCLEOTIDE SEQUENCE [LARGE SCALE GENOMIC DNA]</scope>
    <source>
        <strain evidence="9">Nigerian</strain>
    </source>
</reference>
<keyword evidence="6" id="KW-0805">Transcription regulation</keyword>
<keyword evidence="6" id="KW-0131">Cell cycle</keyword>
<dbReference type="GO" id="GO:0043565">
    <property type="term" value="F:sequence-specific DNA binding"/>
    <property type="evidence" value="ECO:0007669"/>
    <property type="project" value="UniProtKB-UniRule"/>
</dbReference>
<dbReference type="RefSeq" id="XP_031748576.1">
    <property type="nucleotide sequence ID" value="XM_031892716.1"/>
</dbReference>
<keyword evidence="2 5" id="KW-0863">Zinc-finger</keyword>
<dbReference type="RefSeq" id="XP_031748572.1">
    <property type="nucleotide sequence ID" value="XM_031892712.1"/>
</dbReference>
<dbReference type="GeneTree" id="ENSGT00940000164692"/>
<organism evidence="9">
    <name type="scientific">Xenopus tropicalis</name>
    <name type="common">Western clawed frog</name>
    <name type="synonym">Silurana tropicalis</name>
    <dbReference type="NCBI Taxonomy" id="8364"/>
    <lineage>
        <taxon>Eukaryota</taxon>
        <taxon>Metazoa</taxon>
        <taxon>Chordata</taxon>
        <taxon>Craniata</taxon>
        <taxon>Vertebrata</taxon>
        <taxon>Euteleostomi</taxon>
        <taxon>Amphibia</taxon>
        <taxon>Batrachia</taxon>
        <taxon>Anura</taxon>
        <taxon>Pipoidea</taxon>
        <taxon>Pipidae</taxon>
        <taxon>Xenopodinae</taxon>
        <taxon>Xenopus</taxon>
        <taxon>Silurana</taxon>
    </lineage>
</organism>
<keyword evidence="1" id="KW-0479">Metal-binding</keyword>
<dbReference type="InterPro" id="IPR006612">
    <property type="entry name" value="THAP_Znf"/>
</dbReference>
<dbReference type="RefSeq" id="XP_031748573.1">
    <property type="nucleotide sequence ID" value="XM_031892713.1"/>
</dbReference>
<evidence type="ECO:0000313" key="12">
    <source>
        <dbReference type="RefSeq" id="XP_031748573.1"/>
    </source>
</evidence>
<dbReference type="SUPFAM" id="SSF57716">
    <property type="entry name" value="Glucocorticoid receptor-like (DNA-binding domain)"/>
    <property type="match status" value="1"/>
</dbReference>
<keyword evidence="4 5" id="KW-0238">DNA-binding</keyword>
<dbReference type="AlphaFoldDB" id="L7MUK3"/>
<dbReference type="Proteomes" id="UP000008143">
    <property type="component" value="Chromosome 9"/>
</dbReference>
<dbReference type="GeneID" id="733566"/>
<dbReference type="PANTHER" id="PTHR46600">
    <property type="entry name" value="THAP DOMAIN-CONTAINING"/>
    <property type="match status" value="1"/>
</dbReference>
<comment type="function">
    <text evidence="6">DNA-binding transcription regulator that regulates endothelial cell proliferation and G1/S cell-cycle progression. Specifically binds the 5'-[AT]NTNN[GT]GGCA[AGT]-3' core DNA sequence and acts by modulating expression of pRB-E2F cell-cycle target genes.</text>
</comment>
<comment type="subcellular location">
    <subcellularLocation>
        <location evidence="6">Nucleus</location>
        <location evidence="6">Nucleoplasm</location>
    </subcellularLocation>
</comment>
<protein>
    <recommendedName>
        <fullName evidence="6">THAP domain-containing protein 1</fullName>
    </recommendedName>
</protein>
<keyword evidence="3" id="KW-0862">Zinc</keyword>
<dbReference type="Pfam" id="PF05485">
    <property type="entry name" value="THAP"/>
    <property type="match status" value="1"/>
</dbReference>